<reference evidence="2" key="1">
    <citation type="journal article" date="2014" name="Virology">
        <title>Metagenomic analysis of viromes of dromedary camel fecal samples reveals large number and high diversity of circoviruses and picobirnaviruses.</title>
        <authorList>
            <person name="Woo P.C.Y."/>
            <person name="Lau S.K.P."/>
            <person name="Teng J.L.L."/>
            <person name="Tsang A.K.L."/>
            <person name="Joseph M."/>
            <person name="Wong E.Y.M."/>
            <person name="Tang Y."/>
            <person name="Sivakumar S."/>
            <person name="Bai R."/>
            <person name="Wernery R."/>
            <person name="Wernery U."/>
            <person name="Yuen K.-Y."/>
        </authorList>
    </citation>
    <scope>NUCLEOTIDE SEQUENCE</scope>
    <source>
        <strain evidence="2">C3029</strain>
    </source>
</reference>
<dbReference type="Pfam" id="PF20816">
    <property type="entry name" value="PBV_CP"/>
    <property type="match status" value="1"/>
</dbReference>
<organism evidence="2">
    <name type="scientific">Dromedary picobirnavirus</name>
    <dbReference type="NCBI Taxonomy" id="1574421"/>
    <lineage>
        <taxon>Viruses</taxon>
        <taxon>Riboviria</taxon>
        <taxon>Orthornavirae</taxon>
        <taxon>Pisuviricota</taxon>
        <taxon>Duplopiviricetes</taxon>
        <taxon>Durnavirales</taxon>
        <taxon>Picobirnaviridae</taxon>
        <taxon>Orthopicobirnavirus</taxon>
    </lineage>
</organism>
<feature type="compositionally biased region" description="Basic and acidic residues" evidence="1">
    <location>
        <begin position="39"/>
        <end position="67"/>
    </location>
</feature>
<feature type="compositionally biased region" description="Polar residues" evidence="1">
    <location>
        <begin position="1"/>
        <end position="10"/>
    </location>
</feature>
<protein>
    <submittedName>
        <fullName evidence="2">Capsid protein</fullName>
    </submittedName>
</protein>
<dbReference type="EMBL" id="KM573792">
    <property type="protein sequence ID" value="AIY31278.1"/>
    <property type="molecule type" value="Genomic_RNA"/>
</dbReference>
<dbReference type="InterPro" id="IPR049178">
    <property type="entry name" value="CP_picobirnavirus_sf"/>
</dbReference>
<proteinExistence type="predicted"/>
<evidence type="ECO:0000313" key="2">
    <source>
        <dbReference type="EMBL" id="AIY31278.1"/>
    </source>
</evidence>
<dbReference type="Gene3D" id="1.20.140.120">
    <property type="match status" value="1"/>
</dbReference>
<feature type="region of interest" description="Disordered" evidence="1">
    <location>
        <begin position="1"/>
        <end position="67"/>
    </location>
</feature>
<evidence type="ECO:0000256" key="1">
    <source>
        <dbReference type="SAM" id="MobiDB-lite"/>
    </source>
</evidence>
<dbReference type="InterPro" id="IPR048835">
    <property type="entry name" value="CP_picobirnavirus"/>
</dbReference>
<sequence length="632" mass="70364">MSTTIQNQRRATQENERANASNEQLAAERNRLAAQQNAETERANKAREEETRRSNKEAEKHRAQQLDIQKKTAAGAAVGQAIGGIGTALLLFNDISWYLANENKSVSIMSLPDADVIGTTYPLDVQPFVGDKDVEWRTYTAPSILTMVTAPTIGRTTGSNAPIMRAANSSWSVINETNGRNSSYEPTDVTMYQLGLSGIAGFIGFCEKVYDWLMVYTDDNATLPRGMLASFGCNYDDFKKHRYDLHNLIEDMRAFANSYKYLPDFKIADRWYFMNKVTLCDPADPEHVQWYAYAPAGFYNLNVTGHSSRLTLEPWFEGATPTDFTLKTFDDMNTIADSLKANFFRPQDIKIMNSDIESYIKKTSGSMEMFKTTEYPFRTAPSIATDANALSQFRNAQSVNWNFDDTLGAFDIYEQTEVIDEESGARASYIVSTPPCLVPYDASGWQPAEFEGRIVEYCRDIPTGKDSGKALASALIEATRLIPFAPGAVSEDDPDGFYTVGNSFYSEVPMALFMTKTHLNTVNLGEVGSTSLIYSTVPMGYNISLNWSDLYTAPAAGQTSGGFRKIPNLMEAATSFRYCPIALIRFYSPSVGDTDAVQTVCTSQWENYAYVPYARLVNANNRIALRMLGGRQ</sequence>
<accession>A0A0A1ELC0</accession>
<name>A0A0A1ELC0_9VIRU</name>